<protein>
    <submittedName>
        <fullName evidence="2">Glycosyltransferase</fullName>
        <ecNumber evidence="2">2.4.-.-</ecNumber>
    </submittedName>
</protein>
<evidence type="ECO:0000313" key="3">
    <source>
        <dbReference type="Proteomes" id="UP001209854"/>
    </source>
</evidence>
<keyword evidence="2" id="KW-0808">Transferase</keyword>
<dbReference type="PANTHER" id="PTHR45947:SF15">
    <property type="entry name" value="TEICHURONIC ACID BIOSYNTHESIS GLYCOSYLTRANSFERASE TUAC-RELATED"/>
    <property type="match status" value="1"/>
</dbReference>
<keyword evidence="2" id="KW-0328">Glycosyltransferase</keyword>
<organism evidence="2 3">
    <name type="scientific">Endozoicomonas gorgoniicola</name>
    <dbReference type="NCBI Taxonomy" id="1234144"/>
    <lineage>
        <taxon>Bacteria</taxon>
        <taxon>Pseudomonadati</taxon>
        <taxon>Pseudomonadota</taxon>
        <taxon>Gammaproteobacteria</taxon>
        <taxon>Oceanospirillales</taxon>
        <taxon>Endozoicomonadaceae</taxon>
        <taxon>Endozoicomonas</taxon>
    </lineage>
</organism>
<dbReference type="RefSeq" id="WP_262566440.1">
    <property type="nucleotide sequence ID" value="NZ_JAPFCC010000001.1"/>
</dbReference>
<gene>
    <name evidence="2" type="ORF">NX722_01750</name>
</gene>
<accession>A0ABT3MQJ2</accession>
<keyword evidence="3" id="KW-1185">Reference proteome</keyword>
<comment type="caution">
    <text evidence="2">The sequence shown here is derived from an EMBL/GenBank/DDBJ whole genome shotgun (WGS) entry which is preliminary data.</text>
</comment>
<proteinExistence type="predicted"/>
<dbReference type="GO" id="GO:0016757">
    <property type="term" value="F:glycosyltransferase activity"/>
    <property type="evidence" value="ECO:0007669"/>
    <property type="project" value="UniProtKB-KW"/>
</dbReference>
<dbReference type="EMBL" id="JAPFCC010000001">
    <property type="protein sequence ID" value="MCW7551383.1"/>
    <property type="molecule type" value="Genomic_DNA"/>
</dbReference>
<evidence type="ECO:0000313" key="2">
    <source>
        <dbReference type="EMBL" id="MCW7551383.1"/>
    </source>
</evidence>
<reference evidence="2 3" key="1">
    <citation type="submission" date="2022-10" db="EMBL/GenBank/DDBJ databases">
        <title>High-quality genome sequences of two octocoral-associated bacteria, Endozoicomonas euniceicola EF212 and Endozoicomonas gorgoniicola PS125.</title>
        <authorList>
            <person name="Chiou Y.-J."/>
            <person name="Chen Y.-H."/>
        </authorList>
    </citation>
    <scope>NUCLEOTIDE SEQUENCE [LARGE SCALE GENOMIC DNA]</scope>
    <source>
        <strain evidence="2 3">PS125</strain>
    </source>
</reference>
<dbReference type="InterPro" id="IPR028098">
    <property type="entry name" value="Glyco_trans_4-like_N"/>
</dbReference>
<dbReference type="EC" id="2.4.-.-" evidence="2"/>
<dbReference type="Proteomes" id="UP001209854">
    <property type="component" value="Unassembled WGS sequence"/>
</dbReference>
<evidence type="ECO:0000259" key="1">
    <source>
        <dbReference type="Pfam" id="PF13439"/>
    </source>
</evidence>
<dbReference type="PANTHER" id="PTHR45947">
    <property type="entry name" value="SULFOQUINOVOSYL TRANSFERASE SQD2"/>
    <property type="match status" value="1"/>
</dbReference>
<dbReference type="Pfam" id="PF13692">
    <property type="entry name" value="Glyco_trans_1_4"/>
    <property type="match status" value="1"/>
</dbReference>
<name>A0ABT3MQJ2_9GAMM</name>
<feature type="domain" description="Glycosyltransferase subfamily 4-like N-terminal" evidence="1">
    <location>
        <begin position="97"/>
        <end position="198"/>
    </location>
</feature>
<dbReference type="SUPFAM" id="SSF53756">
    <property type="entry name" value="UDP-Glycosyltransferase/glycogen phosphorylase"/>
    <property type="match status" value="1"/>
</dbReference>
<dbReference type="Pfam" id="PF13439">
    <property type="entry name" value="Glyco_transf_4"/>
    <property type="match status" value="1"/>
</dbReference>
<dbReference type="InterPro" id="IPR050194">
    <property type="entry name" value="Glycosyltransferase_grp1"/>
</dbReference>
<sequence>MNIKFVIDVDPEAKTGLYNAVEEKIKYWGGGEIYNITYYDSCFLKITKLFFKKKTKKKIPLEYFANSKVKNIYIKQGVLSSIGKRLKYLHTFIHQKDSKLLRKAIGDKPALLSAHWGITAGILARYATMKTKHHYTITCHGSDVHTYPKKNKYLKEELIKALSDSQSCIFVSSGLKKEAKAIGFSTKNSNVIYNGINTCRFKNRTKKFNFKRIGFIGNLFKIKGADIFARVCALLERQQRGLKYVVIGDGEQREYMKTTMPACKSTFLGKVKPEDIPDILSTIDLIVIPSRKEGLSLVALEAQAAGVKVVASDVGGLPEAVGQDNVVPFSESDNFEVLLANKIFETLQKFHPVSLPDQFDLSVTKKEELDHFHKIYSHCFNK</sequence>
<dbReference type="Gene3D" id="3.40.50.2000">
    <property type="entry name" value="Glycogen Phosphorylase B"/>
    <property type="match status" value="2"/>
</dbReference>